<dbReference type="AlphaFoldDB" id="A0A9D2H5U2"/>
<reference evidence="2" key="2">
    <citation type="submission" date="2021-04" db="EMBL/GenBank/DDBJ databases">
        <authorList>
            <person name="Gilroy R."/>
        </authorList>
    </citation>
    <scope>NUCLEOTIDE SEQUENCE</scope>
    <source>
        <strain evidence="2">ChiHjej8B7-3636</strain>
    </source>
</reference>
<gene>
    <name evidence="2" type="ORF">H9800_06425</name>
</gene>
<feature type="region of interest" description="Disordered" evidence="1">
    <location>
        <begin position="1"/>
        <end position="21"/>
    </location>
</feature>
<evidence type="ECO:0000313" key="3">
    <source>
        <dbReference type="Proteomes" id="UP000824220"/>
    </source>
</evidence>
<evidence type="ECO:0000313" key="2">
    <source>
        <dbReference type="EMBL" id="HJA04482.1"/>
    </source>
</evidence>
<sequence>MNTTVPTHPPRTPVQALSGRTPRTALSDRIAMRIGLALLLWGTRPVKNVGPNVSGHGVQSRTDARREIDRTLAAHGHPFSPFAR</sequence>
<feature type="region of interest" description="Disordered" evidence="1">
    <location>
        <begin position="48"/>
        <end position="84"/>
    </location>
</feature>
<proteinExistence type="predicted"/>
<reference evidence="2" key="1">
    <citation type="journal article" date="2021" name="PeerJ">
        <title>Extensive microbial diversity within the chicken gut microbiome revealed by metagenomics and culture.</title>
        <authorList>
            <person name="Gilroy R."/>
            <person name="Ravi A."/>
            <person name="Getino M."/>
            <person name="Pursley I."/>
            <person name="Horton D.L."/>
            <person name="Alikhan N.F."/>
            <person name="Baker D."/>
            <person name="Gharbi K."/>
            <person name="Hall N."/>
            <person name="Watson M."/>
            <person name="Adriaenssens E.M."/>
            <person name="Foster-Nyarko E."/>
            <person name="Jarju S."/>
            <person name="Secka A."/>
            <person name="Antonio M."/>
            <person name="Oren A."/>
            <person name="Chaudhuri R.R."/>
            <person name="La Ragione R."/>
            <person name="Hildebrand F."/>
            <person name="Pallen M.J."/>
        </authorList>
    </citation>
    <scope>NUCLEOTIDE SEQUENCE</scope>
    <source>
        <strain evidence="2">ChiHjej8B7-3636</strain>
    </source>
</reference>
<dbReference type="EMBL" id="DXAM01000089">
    <property type="protein sequence ID" value="HJA04482.1"/>
    <property type="molecule type" value="Genomic_DNA"/>
</dbReference>
<organism evidence="2 3">
    <name type="scientific">Candidatus Microbacterium stercoravium</name>
    <dbReference type="NCBI Taxonomy" id="2838697"/>
    <lineage>
        <taxon>Bacteria</taxon>
        <taxon>Bacillati</taxon>
        <taxon>Actinomycetota</taxon>
        <taxon>Actinomycetes</taxon>
        <taxon>Micrococcales</taxon>
        <taxon>Microbacteriaceae</taxon>
        <taxon>Microbacterium</taxon>
    </lineage>
</organism>
<dbReference type="Proteomes" id="UP000824220">
    <property type="component" value="Unassembled WGS sequence"/>
</dbReference>
<comment type="caution">
    <text evidence="2">The sequence shown here is derived from an EMBL/GenBank/DDBJ whole genome shotgun (WGS) entry which is preliminary data.</text>
</comment>
<name>A0A9D2H5U2_9MICO</name>
<feature type="compositionally biased region" description="Basic and acidic residues" evidence="1">
    <location>
        <begin position="62"/>
        <end position="72"/>
    </location>
</feature>
<evidence type="ECO:0000256" key="1">
    <source>
        <dbReference type="SAM" id="MobiDB-lite"/>
    </source>
</evidence>
<accession>A0A9D2H5U2</accession>
<protein>
    <submittedName>
        <fullName evidence="2">Uncharacterized protein</fullName>
    </submittedName>
</protein>